<dbReference type="Gene3D" id="1.25.40.20">
    <property type="entry name" value="Ankyrin repeat-containing domain"/>
    <property type="match status" value="2"/>
</dbReference>
<evidence type="ECO:0000313" key="4">
    <source>
        <dbReference type="Proteomes" id="UP000016931"/>
    </source>
</evidence>
<evidence type="ECO:0000256" key="1">
    <source>
        <dbReference type="ARBA" id="ARBA00022737"/>
    </source>
</evidence>
<dbReference type="GeneID" id="27903062"/>
<reference evidence="3 4" key="1">
    <citation type="journal article" date="2012" name="PLoS Pathog.">
        <title>Diverse lifestyles and strategies of plant pathogenesis encoded in the genomes of eighteen Dothideomycetes fungi.</title>
        <authorList>
            <person name="Ohm R.A."/>
            <person name="Feau N."/>
            <person name="Henrissat B."/>
            <person name="Schoch C.L."/>
            <person name="Horwitz B.A."/>
            <person name="Barry K.W."/>
            <person name="Condon B.J."/>
            <person name="Copeland A.C."/>
            <person name="Dhillon B."/>
            <person name="Glaser F."/>
            <person name="Hesse C.N."/>
            <person name="Kosti I."/>
            <person name="LaButti K."/>
            <person name="Lindquist E.A."/>
            <person name="Lucas S."/>
            <person name="Salamov A.A."/>
            <person name="Bradshaw R.E."/>
            <person name="Ciuffetti L."/>
            <person name="Hamelin R.C."/>
            <person name="Kema G.H.J."/>
            <person name="Lawrence C."/>
            <person name="Scott J.A."/>
            <person name="Spatafora J.W."/>
            <person name="Turgeon B.G."/>
            <person name="de Wit P.J.G.M."/>
            <person name="Zhong S."/>
            <person name="Goodwin S.B."/>
            <person name="Grigoriev I.V."/>
        </authorList>
    </citation>
    <scope>NUCLEOTIDE SEQUENCE [LARGE SCALE GENOMIC DNA]</scope>
    <source>
        <strain evidence="3 4">SO2202</strain>
    </source>
</reference>
<proteinExistence type="predicted"/>
<dbReference type="OMA" id="CACRELS"/>
<evidence type="ECO:0000313" key="3">
    <source>
        <dbReference type="EMBL" id="EMF10986.1"/>
    </source>
</evidence>
<dbReference type="AlphaFoldDB" id="M3CD46"/>
<dbReference type="OrthoDB" id="341259at2759"/>
<dbReference type="eggNOG" id="KOG4177">
    <property type="taxonomic scope" value="Eukaryota"/>
</dbReference>
<keyword evidence="1" id="KW-0677">Repeat</keyword>
<evidence type="ECO:0000256" key="2">
    <source>
        <dbReference type="ARBA" id="ARBA00023043"/>
    </source>
</evidence>
<dbReference type="PANTHER" id="PTHR24198">
    <property type="entry name" value="ANKYRIN REPEAT AND PROTEIN KINASE DOMAIN-CONTAINING PROTEIN"/>
    <property type="match status" value="1"/>
</dbReference>
<dbReference type="InterPro" id="IPR002110">
    <property type="entry name" value="Ankyrin_rpt"/>
</dbReference>
<accession>M3CD46</accession>
<sequence>MAEIKPEDLKSAPWHYQSSRPIFDVLIGQDTALPLLEASSTGNLSVVQNFLQDSPSIALESPHRIYMEDHPPAASSASAQTQTDNITRQVHARKISNINRAIYLAAEKGHVEIISTLLEFASRNNLPFVEILDREGVKAVLVLQNGHAAAAILDLLATKVDPSVVSHNDIHPTLRPIDFAIKSSNEELVKVILRHGGGGRAEEEGGRGISPRWSYSSLPYKTASSRLCEAARRSPQITKLLIEEGNYPVTGSGALQAAARSGGLETIRLLVEEYQADVNEVLSAETLHVARQDVALYASWTPMHFAASLGKEEAMRLLEGYGARGGDVRDVHGKTPWQVLEEWRGKFGGK</sequence>
<dbReference type="Proteomes" id="UP000016931">
    <property type="component" value="Unassembled WGS sequence"/>
</dbReference>
<organism evidence="3 4">
    <name type="scientific">Sphaerulina musiva (strain SO2202)</name>
    <name type="common">Poplar stem canker fungus</name>
    <name type="synonym">Septoria musiva</name>
    <dbReference type="NCBI Taxonomy" id="692275"/>
    <lineage>
        <taxon>Eukaryota</taxon>
        <taxon>Fungi</taxon>
        <taxon>Dikarya</taxon>
        <taxon>Ascomycota</taxon>
        <taxon>Pezizomycotina</taxon>
        <taxon>Dothideomycetes</taxon>
        <taxon>Dothideomycetidae</taxon>
        <taxon>Mycosphaerellales</taxon>
        <taxon>Mycosphaerellaceae</taxon>
        <taxon>Sphaerulina</taxon>
    </lineage>
</organism>
<dbReference type="HOGENOM" id="CLU_931000_0_0_1"/>
<dbReference type="SMART" id="SM00248">
    <property type="entry name" value="ANK"/>
    <property type="match status" value="4"/>
</dbReference>
<keyword evidence="2" id="KW-0040">ANK repeat</keyword>
<keyword evidence="4" id="KW-1185">Reference proteome</keyword>
<dbReference type="SUPFAM" id="SSF48403">
    <property type="entry name" value="Ankyrin repeat"/>
    <property type="match status" value="1"/>
</dbReference>
<dbReference type="PANTHER" id="PTHR24198:SF165">
    <property type="entry name" value="ANKYRIN REPEAT-CONTAINING PROTEIN-RELATED"/>
    <property type="match status" value="1"/>
</dbReference>
<protein>
    <submittedName>
        <fullName evidence="3">Ankyrin</fullName>
    </submittedName>
</protein>
<name>M3CD46_SPHMS</name>
<dbReference type="InterPro" id="IPR036770">
    <property type="entry name" value="Ankyrin_rpt-contain_sf"/>
</dbReference>
<dbReference type="STRING" id="692275.M3CD46"/>
<dbReference type="Pfam" id="PF00023">
    <property type="entry name" value="Ank"/>
    <property type="match status" value="1"/>
</dbReference>
<dbReference type="EMBL" id="KB456266">
    <property type="protein sequence ID" value="EMF10986.1"/>
    <property type="molecule type" value="Genomic_DNA"/>
</dbReference>
<dbReference type="RefSeq" id="XP_016759107.1">
    <property type="nucleotide sequence ID" value="XM_016905925.1"/>
</dbReference>
<gene>
    <name evidence="3" type="ORF">SEPMUDRAFT_150037</name>
</gene>